<protein>
    <submittedName>
        <fullName evidence="1">Uncharacterized protein</fullName>
    </submittedName>
</protein>
<reference evidence="1" key="1">
    <citation type="submission" date="2014-11" db="EMBL/GenBank/DDBJ databases">
        <authorList>
            <person name="Amaro Gonzalez C."/>
        </authorList>
    </citation>
    <scope>NUCLEOTIDE SEQUENCE</scope>
</reference>
<proteinExistence type="predicted"/>
<reference evidence="1" key="2">
    <citation type="journal article" date="2015" name="Fish Shellfish Immunol.">
        <title>Early steps in the European eel (Anguilla anguilla)-Vibrio vulnificus interaction in the gills: Role of the RtxA13 toxin.</title>
        <authorList>
            <person name="Callol A."/>
            <person name="Pajuelo D."/>
            <person name="Ebbesson L."/>
            <person name="Teles M."/>
            <person name="MacKenzie S."/>
            <person name="Amaro C."/>
        </authorList>
    </citation>
    <scope>NUCLEOTIDE SEQUENCE</scope>
</reference>
<evidence type="ECO:0000313" key="1">
    <source>
        <dbReference type="EMBL" id="JAH67851.1"/>
    </source>
</evidence>
<dbReference type="EMBL" id="GBXM01040726">
    <property type="protein sequence ID" value="JAH67851.1"/>
    <property type="molecule type" value="Transcribed_RNA"/>
</dbReference>
<name>A0A0E9UQ30_ANGAN</name>
<sequence>MRKSSRTFHPSSKSKCLFLGFQIHY</sequence>
<organism evidence="1">
    <name type="scientific">Anguilla anguilla</name>
    <name type="common">European freshwater eel</name>
    <name type="synonym">Muraena anguilla</name>
    <dbReference type="NCBI Taxonomy" id="7936"/>
    <lineage>
        <taxon>Eukaryota</taxon>
        <taxon>Metazoa</taxon>
        <taxon>Chordata</taxon>
        <taxon>Craniata</taxon>
        <taxon>Vertebrata</taxon>
        <taxon>Euteleostomi</taxon>
        <taxon>Actinopterygii</taxon>
        <taxon>Neopterygii</taxon>
        <taxon>Teleostei</taxon>
        <taxon>Anguilliformes</taxon>
        <taxon>Anguillidae</taxon>
        <taxon>Anguilla</taxon>
    </lineage>
</organism>
<accession>A0A0E9UQ30</accession>
<dbReference type="AlphaFoldDB" id="A0A0E9UQ30"/>